<dbReference type="Pfam" id="PF00498">
    <property type="entry name" value="FHA"/>
    <property type="match status" value="1"/>
</dbReference>
<dbReference type="Gene3D" id="2.60.200.20">
    <property type="match status" value="1"/>
</dbReference>
<keyword evidence="5" id="KW-1185">Reference proteome</keyword>
<feature type="compositionally biased region" description="Polar residues" evidence="2">
    <location>
        <begin position="169"/>
        <end position="187"/>
    </location>
</feature>
<gene>
    <name evidence="4" type="ordered locus">jk0043</name>
</gene>
<evidence type="ECO:0000256" key="1">
    <source>
        <dbReference type="ARBA" id="ARBA00022553"/>
    </source>
</evidence>
<dbReference type="eggNOG" id="COG1716">
    <property type="taxonomic scope" value="Bacteria"/>
</dbReference>
<evidence type="ECO:0000313" key="5">
    <source>
        <dbReference type="Proteomes" id="UP000000545"/>
    </source>
</evidence>
<dbReference type="AlphaFoldDB" id="Q4JYB5"/>
<dbReference type="InterPro" id="IPR042287">
    <property type="entry name" value="FhaA_N_sf"/>
</dbReference>
<dbReference type="OrthoDB" id="151099at2"/>
<dbReference type="InterPro" id="IPR022128">
    <property type="entry name" value="FhaA_N"/>
</dbReference>
<dbReference type="InterPro" id="IPR000253">
    <property type="entry name" value="FHA_dom"/>
</dbReference>
<dbReference type="CDD" id="cd22668">
    <property type="entry name" value="FHA_FhaA-like"/>
    <property type="match status" value="1"/>
</dbReference>
<dbReference type="InterPro" id="IPR008984">
    <property type="entry name" value="SMAD_FHA_dom_sf"/>
</dbReference>
<dbReference type="PROSITE" id="PS50006">
    <property type="entry name" value="FHA_DOMAIN"/>
    <property type="match status" value="1"/>
</dbReference>
<feature type="region of interest" description="Disordered" evidence="2">
    <location>
        <begin position="141"/>
        <end position="201"/>
    </location>
</feature>
<dbReference type="PATRIC" id="fig|306537.10.peg.54"/>
<dbReference type="KEGG" id="cjk:jk0043"/>
<dbReference type="SUPFAM" id="SSF49879">
    <property type="entry name" value="SMAD/FHA domain"/>
    <property type="match status" value="1"/>
</dbReference>
<feature type="region of interest" description="Disordered" evidence="2">
    <location>
        <begin position="245"/>
        <end position="304"/>
    </location>
</feature>
<dbReference type="HOGENOM" id="CLU_047963_2_0_11"/>
<evidence type="ECO:0000256" key="2">
    <source>
        <dbReference type="SAM" id="MobiDB-lite"/>
    </source>
</evidence>
<dbReference type="Proteomes" id="UP000000545">
    <property type="component" value="Chromosome"/>
</dbReference>
<organism evidence="4 5">
    <name type="scientific">Corynebacterium jeikeium (strain K411)</name>
    <dbReference type="NCBI Taxonomy" id="306537"/>
    <lineage>
        <taxon>Bacteria</taxon>
        <taxon>Bacillati</taxon>
        <taxon>Actinomycetota</taxon>
        <taxon>Actinomycetes</taxon>
        <taxon>Mycobacteriales</taxon>
        <taxon>Corynebacteriaceae</taxon>
        <taxon>Corynebacterium</taxon>
    </lineage>
</organism>
<proteinExistence type="predicted"/>
<dbReference type="Pfam" id="PF12401">
    <property type="entry name" value="FhaA_N"/>
    <property type="match status" value="1"/>
</dbReference>
<dbReference type="SMART" id="SM00240">
    <property type="entry name" value="FHA"/>
    <property type="match status" value="1"/>
</dbReference>
<dbReference type="STRING" id="306537.jk0043"/>
<dbReference type="EMBL" id="CR931997">
    <property type="protein sequence ID" value="CAI36192.1"/>
    <property type="molecule type" value="Genomic_DNA"/>
</dbReference>
<keyword evidence="1" id="KW-0597">Phosphoprotein</keyword>
<protein>
    <recommendedName>
        <fullName evidence="3">FHA domain-containing protein</fullName>
    </recommendedName>
</protein>
<reference evidence="4 5" key="1">
    <citation type="journal article" date="2005" name="J. Bacteriol.">
        <title>Complete genome sequence and analysis of the multiresistant nosocomial pathogen Corynebacterium jeikeium K411, a lipid-requiring bacterium of the human skin flora.</title>
        <authorList>
            <person name="Tauch A."/>
            <person name="Kaiser O."/>
            <person name="Hain T."/>
            <person name="Goesmann A."/>
            <person name="Weisshaar B."/>
            <person name="Albersmeier A."/>
            <person name="Bekel T."/>
            <person name="Bischoff N."/>
            <person name="Brune I."/>
            <person name="Chakraborty T."/>
            <person name="Kalinowski J."/>
            <person name="Meyer F."/>
            <person name="Rupp O."/>
            <person name="Schneiker S."/>
            <person name="Viehoever P."/>
            <person name="Puehler A."/>
        </authorList>
    </citation>
    <scope>NUCLEOTIDE SEQUENCE [LARGE SCALE GENOMIC DNA]</scope>
    <source>
        <strain evidence="4 5">K411</strain>
    </source>
</reference>
<dbReference type="Gene3D" id="3.30.2320.60">
    <property type="entry name" value="FhaA, phosphopeptide-binding domain (DUF3662)"/>
    <property type="match status" value="1"/>
</dbReference>
<sequence length="426" mass="45997">MGLFGRFKKLDSSLQRGLDNGFARVFGGEVVPTEIDEVLKQYAEESVMTDAQGRRLAPSYFQVLVSTRDYASLTESRPRLAEEMGDRLSRFIRNQGWRTNEPVKVSIFAHDGMHSGQMRADARFDVPHTADHSGANVAIGEDFSEQEGRPEWPSSQPGERSLVSHNYDAPSSNDAPSNEVQNPSTERSLGDLVSSAEDQHHHIDSTGAAEGAGATGAAAGAAGVGAAGAAGVHRAAPDFVRSQWTDQAQQVEDSEPRVPQEPQAPQDSSEPHDQQASEVQEESAMHNQQDWQNQPEGNDFERPVSYPGTEVIVQSTPAPVRGGVGADGGERELRVTLTLHDGSDRTYELRKGSNIIGRGNGVDLRIPDTGVSRQHADITWDGYDAVLTDLQSTNGTSVNGTPIENWLLASGDVISLGHSEIGVEFH</sequence>
<feature type="domain" description="FHA" evidence="3">
    <location>
        <begin position="354"/>
        <end position="403"/>
    </location>
</feature>
<dbReference type="PANTHER" id="PTHR23308">
    <property type="entry name" value="NUCLEAR INHIBITOR OF PROTEIN PHOSPHATASE-1"/>
    <property type="match status" value="1"/>
</dbReference>
<dbReference type="RefSeq" id="WP_011272806.1">
    <property type="nucleotide sequence ID" value="NC_007164.1"/>
</dbReference>
<name>Q4JYB5_CORJK</name>
<feature type="compositionally biased region" description="Polar residues" evidence="2">
    <location>
        <begin position="285"/>
        <end position="296"/>
    </location>
</feature>
<evidence type="ECO:0000259" key="3">
    <source>
        <dbReference type="PROSITE" id="PS50006"/>
    </source>
</evidence>
<dbReference type="InterPro" id="IPR050923">
    <property type="entry name" value="Cell_Proc_Reg/RNA_Proc"/>
</dbReference>
<accession>Q4JYB5</accession>
<evidence type="ECO:0000313" key="4">
    <source>
        <dbReference type="EMBL" id="CAI36192.1"/>
    </source>
</evidence>